<dbReference type="RefSeq" id="WP_279243045.1">
    <property type="nucleotide sequence ID" value="NZ_CP036501.1"/>
</dbReference>
<dbReference type="PANTHER" id="PTHR33279">
    <property type="entry name" value="SULFUR CARRIER PROTEIN YEDF-RELATED"/>
    <property type="match status" value="1"/>
</dbReference>
<dbReference type="EMBL" id="CP036501">
    <property type="protein sequence ID" value="UZP74232.1"/>
    <property type="molecule type" value="Genomic_DNA"/>
</dbReference>
<dbReference type="InterPro" id="IPR036868">
    <property type="entry name" value="TusA-like_sf"/>
</dbReference>
<name>A0ABY6Q4M3_9GAMM</name>
<dbReference type="CDD" id="cd00291">
    <property type="entry name" value="SirA_YedF_YeeD"/>
    <property type="match status" value="1"/>
</dbReference>
<dbReference type="Pfam" id="PF01206">
    <property type="entry name" value="TusA"/>
    <property type="match status" value="1"/>
</dbReference>
<proteinExistence type="inferred from homology"/>
<evidence type="ECO:0000259" key="2">
    <source>
        <dbReference type="Pfam" id="PF01206"/>
    </source>
</evidence>
<evidence type="ECO:0000313" key="4">
    <source>
        <dbReference type="Proteomes" id="UP001317963"/>
    </source>
</evidence>
<reference evidence="3 4" key="1">
    <citation type="submission" date="2019-02" db="EMBL/GenBank/DDBJ databases">
        <title>Halieaceae_genomes.</title>
        <authorList>
            <person name="Li S.-H."/>
        </authorList>
    </citation>
    <scope>NUCLEOTIDE SEQUENCE [LARGE SCALE GENOMIC DNA]</scope>
    <source>
        <strain evidence="3 4">JH123</strain>
    </source>
</reference>
<feature type="domain" description="UPF0033" evidence="2">
    <location>
        <begin position="6"/>
        <end position="59"/>
    </location>
</feature>
<gene>
    <name evidence="3" type="ORF">E0F26_05510</name>
</gene>
<dbReference type="InterPro" id="IPR001455">
    <property type="entry name" value="TusA-like"/>
</dbReference>
<sequence>MFNVQTIDARGKRCPIPVLMAKRAIAKGVLTDSLKVLVTDPSAPKDFETFARLEGHTVSWERLEAMFAITLKLKSPAPGDSP</sequence>
<comment type="similarity">
    <text evidence="1">Belongs to the sulfur carrier protein TusA family.</text>
</comment>
<dbReference type="Proteomes" id="UP001317963">
    <property type="component" value="Chromosome"/>
</dbReference>
<organism evidence="3 4">
    <name type="scientific">Candidatus Paraluminiphilus aquimaris</name>
    <dbReference type="NCBI Taxonomy" id="2518994"/>
    <lineage>
        <taxon>Bacteria</taxon>
        <taxon>Pseudomonadati</taxon>
        <taxon>Pseudomonadota</taxon>
        <taxon>Gammaproteobacteria</taxon>
        <taxon>Cellvibrionales</taxon>
        <taxon>Halieaceae</taxon>
        <taxon>Candidatus Paraluminiphilus</taxon>
    </lineage>
</organism>
<dbReference type="Gene3D" id="3.30.110.40">
    <property type="entry name" value="TusA-like domain"/>
    <property type="match status" value="1"/>
</dbReference>
<evidence type="ECO:0000256" key="1">
    <source>
        <dbReference type="ARBA" id="ARBA00008984"/>
    </source>
</evidence>
<protein>
    <submittedName>
        <fullName evidence="3">Sulfurtransferase TusA family protein</fullName>
    </submittedName>
</protein>
<evidence type="ECO:0000313" key="3">
    <source>
        <dbReference type="EMBL" id="UZP74232.1"/>
    </source>
</evidence>
<keyword evidence="4" id="KW-1185">Reference proteome</keyword>
<dbReference type="SUPFAM" id="SSF64307">
    <property type="entry name" value="SirA-like"/>
    <property type="match status" value="1"/>
</dbReference>
<accession>A0ABY6Q4M3</accession>
<dbReference type="PANTHER" id="PTHR33279:SF6">
    <property type="entry name" value="SULFUR CARRIER PROTEIN YEDF-RELATED"/>
    <property type="match status" value="1"/>
</dbReference>